<feature type="domain" description="Radical SAM core" evidence="14">
    <location>
        <begin position="37"/>
        <end position="256"/>
    </location>
</feature>
<comment type="cofactor">
    <cofactor evidence="13">
        <name>[2Fe-2S] cluster</name>
        <dbReference type="ChEBI" id="CHEBI:190135"/>
    </cofactor>
    <text evidence="13">Binds 1 [2Fe-2S] cluster. The cluster is coordinated with 3 cysteines and 1 arginine.</text>
</comment>
<keyword evidence="4 13" id="KW-0004">4Fe-4S</keyword>
<organism evidence="15 16">
    <name type="scientific">Sulfitobacter aestuarii</name>
    <dbReference type="NCBI Taxonomy" id="2161676"/>
    <lineage>
        <taxon>Bacteria</taxon>
        <taxon>Pseudomonadati</taxon>
        <taxon>Pseudomonadota</taxon>
        <taxon>Alphaproteobacteria</taxon>
        <taxon>Rhodobacterales</taxon>
        <taxon>Roseobacteraceae</taxon>
        <taxon>Sulfitobacter</taxon>
    </lineage>
</organism>
<keyword evidence="11 13" id="KW-0411">Iron-sulfur</keyword>
<name>A0ABW5U3H5_9RHOB</name>
<dbReference type="NCBIfam" id="TIGR00433">
    <property type="entry name" value="bioB"/>
    <property type="match status" value="1"/>
</dbReference>
<dbReference type="SFLD" id="SFLDS00029">
    <property type="entry name" value="Radical_SAM"/>
    <property type="match status" value="1"/>
</dbReference>
<evidence type="ECO:0000256" key="11">
    <source>
        <dbReference type="ARBA" id="ARBA00023014"/>
    </source>
</evidence>
<dbReference type="SUPFAM" id="SSF102114">
    <property type="entry name" value="Radical SAM enzymes"/>
    <property type="match status" value="1"/>
</dbReference>
<comment type="pathway">
    <text evidence="1 13">Cofactor biosynthesis; biotin biosynthesis; biotin from 7,8-diaminononanoate: step 2/2.</text>
</comment>
<dbReference type="InterPro" id="IPR007197">
    <property type="entry name" value="rSAM"/>
</dbReference>
<dbReference type="SMART" id="SM00876">
    <property type="entry name" value="BATS"/>
    <property type="match status" value="1"/>
</dbReference>
<keyword evidence="7 13" id="KW-0001">2Fe-2S</keyword>
<dbReference type="Gene3D" id="3.20.20.70">
    <property type="entry name" value="Aldolase class I"/>
    <property type="match status" value="1"/>
</dbReference>
<dbReference type="InterPro" id="IPR006638">
    <property type="entry name" value="Elp3/MiaA/NifB-like_rSAM"/>
</dbReference>
<keyword evidence="8 13" id="KW-0479">Metal-binding</keyword>
<reference evidence="16" key="1">
    <citation type="journal article" date="2019" name="Int. J. Syst. Evol. Microbiol.">
        <title>The Global Catalogue of Microorganisms (GCM) 10K type strain sequencing project: providing services to taxonomists for standard genome sequencing and annotation.</title>
        <authorList>
            <consortium name="The Broad Institute Genomics Platform"/>
            <consortium name="The Broad Institute Genome Sequencing Center for Infectious Disease"/>
            <person name="Wu L."/>
            <person name="Ma J."/>
        </authorList>
    </citation>
    <scope>NUCLEOTIDE SEQUENCE [LARGE SCALE GENOMIC DNA]</scope>
    <source>
        <strain evidence="16">TISTR 2562</strain>
    </source>
</reference>
<dbReference type="CDD" id="cd01335">
    <property type="entry name" value="Radical_SAM"/>
    <property type="match status" value="1"/>
</dbReference>
<dbReference type="SFLD" id="SFLDF00272">
    <property type="entry name" value="biotin_synthase"/>
    <property type="match status" value="1"/>
</dbReference>
<comment type="similarity">
    <text evidence="2 13">Belongs to the radical SAM superfamily. Biotin synthase family.</text>
</comment>
<evidence type="ECO:0000256" key="8">
    <source>
        <dbReference type="ARBA" id="ARBA00022723"/>
    </source>
</evidence>
<comment type="cofactor">
    <cofactor evidence="13">
        <name>[4Fe-4S] cluster</name>
        <dbReference type="ChEBI" id="CHEBI:49883"/>
    </cofactor>
    <text evidence="13">Binds 1 [4Fe-4S] cluster. The cluster is coordinated with 3 cysteines and an exchangeable S-adenosyl-L-methionine.</text>
</comment>
<feature type="binding site" evidence="13">
    <location>
        <position position="260"/>
    </location>
    <ligand>
        <name>[2Fe-2S] cluster</name>
        <dbReference type="ChEBI" id="CHEBI:190135"/>
    </ligand>
</feature>
<feature type="binding site" evidence="13">
    <location>
        <position position="56"/>
    </location>
    <ligand>
        <name>[4Fe-4S] cluster</name>
        <dbReference type="ChEBI" id="CHEBI:49883"/>
        <note>4Fe-4S-S-AdoMet</note>
    </ligand>
</feature>
<feature type="binding site" evidence="13">
    <location>
        <position position="96"/>
    </location>
    <ligand>
        <name>[2Fe-2S] cluster</name>
        <dbReference type="ChEBI" id="CHEBI:190135"/>
    </ligand>
</feature>
<evidence type="ECO:0000256" key="4">
    <source>
        <dbReference type="ARBA" id="ARBA00022485"/>
    </source>
</evidence>
<comment type="caution">
    <text evidence="15">The sequence shown here is derived from an EMBL/GenBank/DDBJ whole genome shotgun (WGS) entry which is preliminary data.</text>
</comment>
<feature type="binding site" evidence="13">
    <location>
        <position position="52"/>
    </location>
    <ligand>
        <name>[4Fe-4S] cluster</name>
        <dbReference type="ChEBI" id="CHEBI:49883"/>
        <note>4Fe-4S-S-AdoMet</note>
    </ligand>
</feature>
<comment type="function">
    <text evidence="13">Catalyzes the conversion of dethiobiotin (DTB) to biotin by the insertion of a sulfur atom into dethiobiotin via a radical-based mechanism.</text>
</comment>
<dbReference type="EC" id="2.8.1.6" evidence="3 13"/>
<gene>
    <name evidence="13 15" type="primary">bioB</name>
    <name evidence="15" type="ORF">ACFSUD_12815</name>
</gene>
<evidence type="ECO:0000313" key="16">
    <source>
        <dbReference type="Proteomes" id="UP001597474"/>
    </source>
</evidence>
<comment type="subunit">
    <text evidence="13">Homodimer.</text>
</comment>
<evidence type="ECO:0000256" key="3">
    <source>
        <dbReference type="ARBA" id="ARBA00012236"/>
    </source>
</evidence>
<feature type="binding site" evidence="13">
    <location>
        <position position="59"/>
    </location>
    <ligand>
        <name>[4Fe-4S] cluster</name>
        <dbReference type="ChEBI" id="CHEBI:49883"/>
        <note>4Fe-4S-S-AdoMet</note>
    </ligand>
</feature>
<dbReference type="PIRSF" id="PIRSF001619">
    <property type="entry name" value="Biotin_synth"/>
    <property type="match status" value="1"/>
</dbReference>
<dbReference type="Proteomes" id="UP001597474">
    <property type="component" value="Unassembled WGS sequence"/>
</dbReference>
<keyword evidence="6 13" id="KW-0949">S-adenosyl-L-methionine</keyword>
<evidence type="ECO:0000256" key="6">
    <source>
        <dbReference type="ARBA" id="ARBA00022691"/>
    </source>
</evidence>
<evidence type="ECO:0000313" key="15">
    <source>
        <dbReference type="EMBL" id="MFD2740461.1"/>
    </source>
</evidence>
<evidence type="ECO:0000256" key="2">
    <source>
        <dbReference type="ARBA" id="ARBA00010765"/>
    </source>
</evidence>
<dbReference type="InterPro" id="IPR010722">
    <property type="entry name" value="BATS_dom"/>
</dbReference>
<dbReference type="PANTHER" id="PTHR22976">
    <property type="entry name" value="BIOTIN SYNTHASE"/>
    <property type="match status" value="1"/>
</dbReference>
<dbReference type="InterPro" id="IPR024177">
    <property type="entry name" value="Biotin_synthase"/>
</dbReference>
<keyword evidence="16" id="KW-1185">Reference proteome</keyword>
<evidence type="ECO:0000256" key="10">
    <source>
        <dbReference type="ARBA" id="ARBA00023004"/>
    </source>
</evidence>
<feature type="binding site" evidence="13">
    <location>
        <position position="187"/>
    </location>
    <ligand>
        <name>[2Fe-2S] cluster</name>
        <dbReference type="ChEBI" id="CHEBI:190135"/>
    </ligand>
</feature>
<sequence length="338" mass="37284">MIKTDWTFEDAKKLYALPFPELTFRAQTIHREHFDATAIETASLLSIKTGGCPEDCGYCSQSAHYKTGVKATKLMSLEDVLAAAARAKAAGAQRFCMGAAWRSPKDRDMDKLCDMVRGVSEIGLETCMTLGMLSPEQVDRFKKAGLDFYNHNIDTSPEYYPEIAATRTMNDRLETVDLVRKGGINVCCGGILGMGETEDDRISMLVTLAMLPNHPGSVPINLWNEIEGVPVQERAKDVEPFELIRIIALARIMMPRSVLRLSAGRTGMSDELQALCFLAGANSIFVGDQLLTTENPSPGSDAELLKRLGMHIAPARLPENRADQKRDQNKEFAHAVQC</sequence>
<evidence type="ECO:0000256" key="5">
    <source>
        <dbReference type="ARBA" id="ARBA00022679"/>
    </source>
</evidence>
<dbReference type="InterPro" id="IPR013785">
    <property type="entry name" value="Aldolase_TIM"/>
</dbReference>
<feature type="binding site" evidence="13">
    <location>
        <position position="127"/>
    </location>
    <ligand>
        <name>[2Fe-2S] cluster</name>
        <dbReference type="ChEBI" id="CHEBI:190135"/>
    </ligand>
</feature>
<dbReference type="InterPro" id="IPR058240">
    <property type="entry name" value="rSAM_sf"/>
</dbReference>
<evidence type="ECO:0000256" key="7">
    <source>
        <dbReference type="ARBA" id="ARBA00022714"/>
    </source>
</evidence>
<keyword evidence="10 13" id="KW-0408">Iron</keyword>
<dbReference type="PROSITE" id="PS51918">
    <property type="entry name" value="RADICAL_SAM"/>
    <property type="match status" value="1"/>
</dbReference>
<evidence type="ECO:0000256" key="13">
    <source>
        <dbReference type="HAMAP-Rule" id="MF_01694"/>
    </source>
</evidence>
<dbReference type="InterPro" id="IPR002684">
    <property type="entry name" value="Biotin_synth/BioAB"/>
</dbReference>
<comment type="catalytic activity">
    <reaction evidence="12 13">
        <text>(4R,5S)-dethiobiotin + (sulfur carrier)-SH + 2 reduced [2Fe-2S]-[ferredoxin] + 2 S-adenosyl-L-methionine = (sulfur carrier)-H + biotin + 2 5'-deoxyadenosine + 2 L-methionine + 2 oxidized [2Fe-2S]-[ferredoxin]</text>
        <dbReference type="Rhea" id="RHEA:22060"/>
        <dbReference type="Rhea" id="RHEA-COMP:10000"/>
        <dbReference type="Rhea" id="RHEA-COMP:10001"/>
        <dbReference type="Rhea" id="RHEA-COMP:14737"/>
        <dbReference type="Rhea" id="RHEA-COMP:14739"/>
        <dbReference type="ChEBI" id="CHEBI:17319"/>
        <dbReference type="ChEBI" id="CHEBI:29917"/>
        <dbReference type="ChEBI" id="CHEBI:33737"/>
        <dbReference type="ChEBI" id="CHEBI:33738"/>
        <dbReference type="ChEBI" id="CHEBI:57586"/>
        <dbReference type="ChEBI" id="CHEBI:57844"/>
        <dbReference type="ChEBI" id="CHEBI:59789"/>
        <dbReference type="ChEBI" id="CHEBI:64428"/>
        <dbReference type="ChEBI" id="CHEBI:149473"/>
        <dbReference type="EC" id="2.8.1.6"/>
    </reaction>
</comment>
<protein>
    <recommendedName>
        <fullName evidence="3 13">Biotin synthase</fullName>
        <ecNumber evidence="3 13">2.8.1.6</ecNumber>
    </recommendedName>
</protein>
<dbReference type="GO" id="GO:0004076">
    <property type="term" value="F:biotin synthase activity"/>
    <property type="evidence" value="ECO:0007669"/>
    <property type="project" value="UniProtKB-EC"/>
</dbReference>
<dbReference type="Pfam" id="PF04055">
    <property type="entry name" value="Radical_SAM"/>
    <property type="match status" value="1"/>
</dbReference>
<dbReference type="SFLD" id="SFLDG01060">
    <property type="entry name" value="BATS_domain_containing"/>
    <property type="match status" value="1"/>
</dbReference>
<dbReference type="EMBL" id="JBHUMP010000011">
    <property type="protein sequence ID" value="MFD2740461.1"/>
    <property type="molecule type" value="Genomic_DNA"/>
</dbReference>
<dbReference type="SFLD" id="SFLDG01278">
    <property type="entry name" value="biotin_synthase_like"/>
    <property type="match status" value="1"/>
</dbReference>
<dbReference type="RefSeq" id="WP_386375002.1">
    <property type="nucleotide sequence ID" value="NZ_JBHUMP010000011.1"/>
</dbReference>
<keyword evidence="5 13" id="KW-0808">Transferase</keyword>
<dbReference type="PANTHER" id="PTHR22976:SF2">
    <property type="entry name" value="BIOTIN SYNTHASE, MITOCHONDRIAL"/>
    <property type="match status" value="1"/>
</dbReference>
<evidence type="ECO:0000256" key="9">
    <source>
        <dbReference type="ARBA" id="ARBA00022756"/>
    </source>
</evidence>
<dbReference type="SMART" id="SM00729">
    <property type="entry name" value="Elp3"/>
    <property type="match status" value="1"/>
</dbReference>
<proteinExistence type="inferred from homology"/>
<dbReference type="Pfam" id="PF06968">
    <property type="entry name" value="BATS"/>
    <property type="match status" value="1"/>
</dbReference>
<evidence type="ECO:0000259" key="14">
    <source>
        <dbReference type="PROSITE" id="PS51918"/>
    </source>
</evidence>
<evidence type="ECO:0000256" key="1">
    <source>
        <dbReference type="ARBA" id="ARBA00004942"/>
    </source>
</evidence>
<keyword evidence="9 13" id="KW-0093">Biotin biosynthesis</keyword>
<accession>A0ABW5U3H5</accession>
<dbReference type="HAMAP" id="MF_01694">
    <property type="entry name" value="BioB"/>
    <property type="match status" value="1"/>
</dbReference>
<evidence type="ECO:0000256" key="12">
    <source>
        <dbReference type="ARBA" id="ARBA00051157"/>
    </source>
</evidence>